<evidence type="ECO:0000256" key="3">
    <source>
        <dbReference type="PROSITE-ProRule" id="PRU10007"/>
    </source>
</evidence>
<gene>
    <name evidence="6" type="ORF">SAMN02787118_105334</name>
</gene>
<dbReference type="Proteomes" id="UP000181942">
    <property type="component" value="Unassembled WGS sequence"/>
</dbReference>
<dbReference type="Pfam" id="PF00171">
    <property type="entry name" value="Aldedh"/>
    <property type="match status" value="1"/>
</dbReference>
<dbReference type="GO" id="GO:0016620">
    <property type="term" value="F:oxidoreductase activity, acting on the aldehyde or oxo group of donors, NAD or NADP as acceptor"/>
    <property type="evidence" value="ECO:0007669"/>
    <property type="project" value="InterPro"/>
</dbReference>
<accession>A0A1I2HRT2</accession>
<evidence type="ECO:0000256" key="2">
    <source>
        <dbReference type="ARBA" id="ARBA00023002"/>
    </source>
</evidence>
<dbReference type="Gene3D" id="3.40.605.10">
    <property type="entry name" value="Aldehyde Dehydrogenase, Chain A, domain 1"/>
    <property type="match status" value="1"/>
</dbReference>
<organism evidence="6 7">
    <name type="scientific">Streptomyces mirabilis</name>
    <dbReference type="NCBI Taxonomy" id="68239"/>
    <lineage>
        <taxon>Bacteria</taxon>
        <taxon>Bacillati</taxon>
        <taxon>Actinomycetota</taxon>
        <taxon>Actinomycetes</taxon>
        <taxon>Kitasatosporales</taxon>
        <taxon>Streptomycetaceae</taxon>
        <taxon>Streptomyces</taxon>
    </lineage>
</organism>
<feature type="active site" evidence="3">
    <location>
        <position position="256"/>
    </location>
</feature>
<dbReference type="InterPro" id="IPR029510">
    <property type="entry name" value="Ald_DH_CS_GLU"/>
</dbReference>
<dbReference type="AlphaFoldDB" id="A0A1I2HRT2"/>
<dbReference type="InterPro" id="IPR016162">
    <property type="entry name" value="Ald_DH_N"/>
</dbReference>
<dbReference type="STRING" id="68239.GCA_000745715_00718"/>
<sequence>MTTTFESGPGRLFIGGQWREAADGARTDVIDPSTGQVVTTVAEAGAADVDAAVRAAREAFDHGPWAALSGRERGRVLHRVSELIRENADELAALESLDVGKPISLCRPVDVLTAADEYEYCAALAQTLDGATRDTPLSAFAYTRRGPLGVVAAITPFNFPLILSSSKLAPALAAGNTVVHKPADETPLSALYMARLLQEAGVPDGVVNVVTGSGPVAGEALLRNPGIDKLAFTGSTAVGRHAASVAGEALKPVTMELGGNAAHVVFEDADLEKAVGAVIKGFVFNTGQFCMGGPRLLVARSVYSTLLNILADAVPGVPVGDPRAPETVVGPMAGERHLRKVEEYVELARKEGARIVCGGERLDLNGGYYYKPTVLAGLPNDSRVIQEEIFGPVLTVQPFDTEDEAVELANSTPYGLASGIQTTDLTRAHRVADRLQAGIVWINDWAMLDPAVPFGGVKDSGFGREYGPEALASYTKVKSVVVSLD</sequence>
<keyword evidence="2 4" id="KW-0560">Oxidoreductase</keyword>
<proteinExistence type="inferred from homology"/>
<name>A0A1I2HRT2_9ACTN</name>
<reference evidence="6 7" key="1">
    <citation type="submission" date="2016-10" db="EMBL/GenBank/DDBJ databases">
        <authorList>
            <person name="de Groot N.N."/>
        </authorList>
    </citation>
    <scope>NUCLEOTIDE SEQUENCE [LARGE SCALE GENOMIC DNA]</scope>
    <source>
        <strain evidence="6 7">OK461</strain>
    </source>
</reference>
<evidence type="ECO:0000313" key="6">
    <source>
        <dbReference type="EMBL" id="SFF32123.1"/>
    </source>
</evidence>
<dbReference type="Gene3D" id="3.40.309.10">
    <property type="entry name" value="Aldehyde Dehydrogenase, Chain A, domain 2"/>
    <property type="match status" value="1"/>
</dbReference>
<dbReference type="PANTHER" id="PTHR11699">
    <property type="entry name" value="ALDEHYDE DEHYDROGENASE-RELATED"/>
    <property type="match status" value="1"/>
</dbReference>
<dbReference type="SUPFAM" id="SSF53720">
    <property type="entry name" value="ALDH-like"/>
    <property type="match status" value="1"/>
</dbReference>
<evidence type="ECO:0000256" key="4">
    <source>
        <dbReference type="RuleBase" id="RU003345"/>
    </source>
</evidence>
<dbReference type="InterPro" id="IPR016161">
    <property type="entry name" value="Ald_DH/histidinol_DH"/>
</dbReference>
<dbReference type="PROSITE" id="PS00687">
    <property type="entry name" value="ALDEHYDE_DEHYDR_GLU"/>
    <property type="match status" value="1"/>
</dbReference>
<dbReference type="InterPro" id="IPR016163">
    <property type="entry name" value="Ald_DH_C"/>
</dbReference>
<dbReference type="FunFam" id="3.40.309.10:FF:000012">
    <property type="entry name" value="Betaine aldehyde dehydrogenase"/>
    <property type="match status" value="1"/>
</dbReference>
<comment type="similarity">
    <text evidence="1 4">Belongs to the aldehyde dehydrogenase family.</text>
</comment>
<dbReference type="RefSeq" id="WP_075028129.1">
    <property type="nucleotide sequence ID" value="NZ_FONR01000005.1"/>
</dbReference>
<evidence type="ECO:0000259" key="5">
    <source>
        <dbReference type="Pfam" id="PF00171"/>
    </source>
</evidence>
<dbReference type="InterPro" id="IPR015590">
    <property type="entry name" value="Aldehyde_DH_dom"/>
</dbReference>
<feature type="domain" description="Aldehyde dehydrogenase" evidence="5">
    <location>
        <begin position="18"/>
        <end position="480"/>
    </location>
</feature>
<evidence type="ECO:0000256" key="1">
    <source>
        <dbReference type="ARBA" id="ARBA00009986"/>
    </source>
</evidence>
<dbReference type="EMBL" id="FONR01000005">
    <property type="protein sequence ID" value="SFF32123.1"/>
    <property type="molecule type" value="Genomic_DNA"/>
</dbReference>
<dbReference type="OrthoDB" id="6882680at2"/>
<protein>
    <submittedName>
        <fullName evidence="6">Acyl-CoA reductase</fullName>
    </submittedName>
</protein>
<dbReference type="FunFam" id="3.40.605.10:FF:000007">
    <property type="entry name" value="NAD/NADP-dependent betaine aldehyde dehydrogenase"/>
    <property type="match status" value="1"/>
</dbReference>
<evidence type="ECO:0000313" key="7">
    <source>
        <dbReference type="Proteomes" id="UP000181942"/>
    </source>
</evidence>